<evidence type="ECO:0000313" key="2">
    <source>
        <dbReference type="Proteomes" id="UP000295210"/>
    </source>
</evidence>
<name>A0A4R1LCR0_9BACT</name>
<organism evidence="1 2">
    <name type="scientific">Acidipila rosea</name>
    <dbReference type="NCBI Taxonomy" id="768535"/>
    <lineage>
        <taxon>Bacteria</taxon>
        <taxon>Pseudomonadati</taxon>
        <taxon>Acidobacteriota</taxon>
        <taxon>Terriglobia</taxon>
        <taxon>Terriglobales</taxon>
        <taxon>Acidobacteriaceae</taxon>
        <taxon>Acidipila</taxon>
    </lineage>
</organism>
<dbReference type="RefSeq" id="WP_243647997.1">
    <property type="nucleotide sequence ID" value="NZ_SMGK01000001.1"/>
</dbReference>
<comment type="caution">
    <text evidence="1">The sequence shown here is derived from an EMBL/GenBank/DDBJ whole genome shotgun (WGS) entry which is preliminary data.</text>
</comment>
<proteinExistence type="predicted"/>
<dbReference type="AlphaFoldDB" id="A0A4R1LCR0"/>
<dbReference type="Proteomes" id="UP000295210">
    <property type="component" value="Unassembled WGS sequence"/>
</dbReference>
<protein>
    <submittedName>
        <fullName evidence="1">Uncharacterized protein</fullName>
    </submittedName>
</protein>
<accession>A0A4R1LCR0</accession>
<evidence type="ECO:0000313" key="1">
    <source>
        <dbReference type="EMBL" id="TCK75427.1"/>
    </source>
</evidence>
<sequence>MTARQPERPNGKIMTCAEFQEMLPDLFESGKNPSEEEHVKTCANCAALVRDLEYIASQAKLLLPIHDPAPAVWDNIQSALRREPDNGRP</sequence>
<keyword evidence="2" id="KW-1185">Reference proteome</keyword>
<reference evidence="1 2" key="1">
    <citation type="submission" date="2019-03" db="EMBL/GenBank/DDBJ databases">
        <title>Genomic Encyclopedia of Type Strains, Phase IV (KMG-IV): sequencing the most valuable type-strain genomes for metagenomic binning, comparative biology and taxonomic classification.</title>
        <authorList>
            <person name="Goeker M."/>
        </authorList>
    </citation>
    <scope>NUCLEOTIDE SEQUENCE [LARGE SCALE GENOMIC DNA]</scope>
    <source>
        <strain evidence="1 2">DSM 103428</strain>
    </source>
</reference>
<dbReference type="EMBL" id="SMGK01000001">
    <property type="protein sequence ID" value="TCK75427.1"/>
    <property type="molecule type" value="Genomic_DNA"/>
</dbReference>
<gene>
    <name evidence="1" type="ORF">C7378_0410</name>
</gene>